<dbReference type="PANTHER" id="PTHR12549">
    <property type="entry name" value="JMJC DOMAIN-CONTAINING HISTONE DEMETHYLATION PROTEIN"/>
    <property type="match status" value="1"/>
</dbReference>
<dbReference type="GO" id="GO:0031490">
    <property type="term" value="F:chromatin DNA binding"/>
    <property type="evidence" value="ECO:0007669"/>
    <property type="project" value="TreeGrafter"/>
</dbReference>
<dbReference type="FunFam" id="2.60.120.650:FF:000026">
    <property type="entry name" value="Transcription factor jumonji domain-containing protein"/>
    <property type="match status" value="1"/>
</dbReference>
<dbReference type="GO" id="GO:0008270">
    <property type="term" value="F:zinc ion binding"/>
    <property type="evidence" value="ECO:0007669"/>
    <property type="project" value="UniProtKB-KW"/>
</dbReference>
<evidence type="ECO:0000256" key="7">
    <source>
        <dbReference type="ARBA" id="ARBA00023004"/>
    </source>
</evidence>
<evidence type="ECO:0000313" key="12">
    <source>
        <dbReference type="Proteomes" id="UP001515500"/>
    </source>
</evidence>
<organism evidence="12 13">
    <name type="scientific">Dioscorea cayennensis subsp. rotundata</name>
    <name type="common">White Guinea yam</name>
    <name type="synonym">Dioscorea rotundata</name>
    <dbReference type="NCBI Taxonomy" id="55577"/>
    <lineage>
        <taxon>Eukaryota</taxon>
        <taxon>Viridiplantae</taxon>
        <taxon>Streptophyta</taxon>
        <taxon>Embryophyta</taxon>
        <taxon>Tracheophyta</taxon>
        <taxon>Spermatophyta</taxon>
        <taxon>Magnoliopsida</taxon>
        <taxon>Liliopsida</taxon>
        <taxon>Dioscoreales</taxon>
        <taxon>Dioscoreaceae</taxon>
        <taxon>Dioscorea</taxon>
    </lineage>
</organism>
<dbReference type="GO" id="GO:0003712">
    <property type="term" value="F:transcription coregulator activity"/>
    <property type="evidence" value="ECO:0007669"/>
    <property type="project" value="TreeGrafter"/>
</dbReference>
<dbReference type="GO" id="GO:0000785">
    <property type="term" value="C:chromatin"/>
    <property type="evidence" value="ECO:0007669"/>
    <property type="project" value="TreeGrafter"/>
</dbReference>
<dbReference type="InterPro" id="IPR045109">
    <property type="entry name" value="LSDs-like"/>
</dbReference>
<keyword evidence="4" id="KW-0863">Zinc-finger</keyword>
<dbReference type="AlphaFoldDB" id="A0AB40BTA6"/>
<evidence type="ECO:0000256" key="8">
    <source>
        <dbReference type="ARBA" id="ARBA00023242"/>
    </source>
</evidence>
<dbReference type="RefSeq" id="XP_039130676.1">
    <property type="nucleotide sequence ID" value="XM_039274742.1"/>
</dbReference>
<dbReference type="PANTHER" id="PTHR12549:SF51">
    <property type="entry name" value="JMJC DOMAIN-CONTAINING PROTEIN"/>
    <property type="match status" value="1"/>
</dbReference>
<comment type="function">
    <text evidence="9">May function as histone H3 lysine demethylase and be involved in regulation of gene expression.</text>
</comment>
<dbReference type="CDD" id="cd02208">
    <property type="entry name" value="cupin_RmlC-like"/>
    <property type="match status" value="1"/>
</dbReference>
<evidence type="ECO:0000256" key="9">
    <source>
        <dbReference type="ARBA" id="ARBA00060112"/>
    </source>
</evidence>
<dbReference type="GO" id="GO:0000118">
    <property type="term" value="C:histone deacetylase complex"/>
    <property type="evidence" value="ECO:0007669"/>
    <property type="project" value="TreeGrafter"/>
</dbReference>
<evidence type="ECO:0000313" key="13">
    <source>
        <dbReference type="RefSeq" id="XP_039130676.1"/>
    </source>
</evidence>
<dbReference type="GO" id="GO:0016491">
    <property type="term" value="F:oxidoreductase activity"/>
    <property type="evidence" value="ECO:0007669"/>
    <property type="project" value="UniProtKB-KW"/>
</dbReference>
<keyword evidence="12" id="KW-1185">Reference proteome</keyword>
<evidence type="ECO:0000256" key="5">
    <source>
        <dbReference type="ARBA" id="ARBA00022833"/>
    </source>
</evidence>
<dbReference type="GO" id="GO:0032454">
    <property type="term" value="F:histone H3K9 demethylase activity"/>
    <property type="evidence" value="ECO:0007669"/>
    <property type="project" value="InterPro"/>
</dbReference>
<evidence type="ECO:0000256" key="4">
    <source>
        <dbReference type="ARBA" id="ARBA00022771"/>
    </source>
</evidence>
<reference evidence="13" key="1">
    <citation type="submission" date="2025-08" db="UniProtKB">
        <authorList>
            <consortium name="RefSeq"/>
        </authorList>
    </citation>
    <scope>IDENTIFICATION</scope>
</reference>
<evidence type="ECO:0000256" key="2">
    <source>
        <dbReference type="ARBA" id="ARBA00006801"/>
    </source>
</evidence>
<dbReference type="Gene3D" id="2.60.120.650">
    <property type="entry name" value="Cupin"/>
    <property type="match status" value="1"/>
</dbReference>
<comment type="similarity">
    <text evidence="2">Belongs to the JARID1 histone demethylase family.</text>
</comment>
<protein>
    <submittedName>
        <fullName evidence="13">Lysine-specific demethylase JMJ25-like</fullName>
    </submittedName>
</protein>
<keyword evidence="5" id="KW-0862">Zinc</keyword>
<evidence type="ECO:0000256" key="6">
    <source>
        <dbReference type="ARBA" id="ARBA00023002"/>
    </source>
</evidence>
<dbReference type="PROSITE" id="PS51184">
    <property type="entry name" value="JMJC"/>
    <property type="match status" value="1"/>
</dbReference>
<gene>
    <name evidence="13" type="primary">LOC120267059</name>
</gene>
<name>A0AB40BTA6_DIOCR</name>
<feature type="compositionally biased region" description="Acidic residues" evidence="10">
    <location>
        <begin position="27"/>
        <end position="49"/>
    </location>
</feature>
<dbReference type="SUPFAM" id="SSF51197">
    <property type="entry name" value="Clavaminate synthase-like"/>
    <property type="match status" value="1"/>
</dbReference>
<evidence type="ECO:0000256" key="10">
    <source>
        <dbReference type="SAM" id="MobiDB-lite"/>
    </source>
</evidence>
<keyword evidence="3" id="KW-0479">Metal-binding</keyword>
<dbReference type="InterPro" id="IPR003347">
    <property type="entry name" value="JmjC_dom"/>
</dbReference>
<keyword evidence="6" id="KW-0560">Oxidoreductase</keyword>
<feature type="region of interest" description="Disordered" evidence="10">
    <location>
        <begin position="1"/>
        <end position="61"/>
    </location>
</feature>
<evidence type="ECO:0000256" key="1">
    <source>
        <dbReference type="ARBA" id="ARBA00004123"/>
    </source>
</evidence>
<comment type="subcellular location">
    <subcellularLocation>
        <location evidence="1">Nucleus</location>
    </subcellularLocation>
</comment>
<dbReference type="Pfam" id="PF02373">
    <property type="entry name" value="JmjC"/>
    <property type="match status" value="1"/>
</dbReference>
<accession>A0AB40BTA6</accession>
<dbReference type="SMART" id="SM00558">
    <property type="entry name" value="JmjC"/>
    <property type="match status" value="1"/>
</dbReference>
<evidence type="ECO:0000259" key="11">
    <source>
        <dbReference type="PROSITE" id="PS51184"/>
    </source>
</evidence>
<dbReference type="GO" id="GO:0006357">
    <property type="term" value="P:regulation of transcription by RNA polymerase II"/>
    <property type="evidence" value="ECO:0007669"/>
    <property type="project" value="TreeGrafter"/>
</dbReference>
<dbReference type="Proteomes" id="UP001515500">
    <property type="component" value="Chromosome 8"/>
</dbReference>
<sequence>MAIERQQPRARRRVSSDRSAGRIFDLYDSDQCSDPEEDDRGRDDEEWTCESESKRPRKKIKRTGTDCGVVVVKGQRTPRRSSGLQGKVNPVSSWISGRDLVDGVGRGLRGDAEKQGLGGNLRITGELHRHFPLARREALFGNGVGDGLKKKVRSFNGSCRPFSASSAMGRIRGEEKSISLNSCGEIEKADILRSARYVLDFILPFLKQLNQEQVKEIEIEANIQGLLLPEMRPQQAVCQKDERVFCNNCKTSIVDFHRVCSNCGYELCLRCCQELRSGDLRGCCQFVTPHYPYRGQPYMHGGDPLPGVSQENESSTTNYHINIAKWKANSDGSIPCPPTAVGGCGSSVLELRHIFPRNFLLDLEAKAEKLGSSLHFDAPVEQKYICSCSTTEMSRKAASRTDSSDNYIYCPSLAEVEEDGMVHFQSHWLKGEPVIVSGLVNERSGLCWEPMAMCRAICNNEGSYKMKAIDCLACCEVEISTHQFFEGYKQGRMYPNQWPEMLKLKDWPTSNHFEEFLPHHGAEFIKSLPFQEYTNPKNGLLNIAAALPLDILKLDMGPKSYIAYGAREELGRGDSVTKLHCDVSDAVNVLMHSSDVKFKKERICEIEKMKRQHRLQNEKERLQDSHINGDLTDVRNEGYLKAGDQEDTNLPAITQGGAIWDIFRRQDVPKLQSFLKKHSKEFRHIYCSPVYQVFNPVHDETFYLTIEHKRMLKEKYGIEPWTFEQALGEAVFIPAGCPHQVRNLKSCTKVALDFVSPENVGECLRLTEDFRVLPTNHRAKEDKLEIKKMIVYAVNKAVKTLQDFVPSKKEKATPN</sequence>
<proteinExistence type="inferred from homology"/>
<evidence type="ECO:0000256" key="3">
    <source>
        <dbReference type="ARBA" id="ARBA00022723"/>
    </source>
</evidence>
<feature type="domain" description="JmjC" evidence="11">
    <location>
        <begin position="536"/>
        <end position="771"/>
    </location>
</feature>
<keyword evidence="8" id="KW-0539">Nucleus</keyword>
<dbReference type="GeneID" id="120267059"/>
<keyword evidence="7" id="KW-0408">Iron</keyword>